<evidence type="ECO:0000256" key="1">
    <source>
        <dbReference type="SAM" id="SignalP"/>
    </source>
</evidence>
<dbReference type="AlphaFoldDB" id="A0AAV4P416"/>
<feature type="signal peptide" evidence="1">
    <location>
        <begin position="1"/>
        <end position="19"/>
    </location>
</feature>
<dbReference type="Proteomes" id="UP001054837">
    <property type="component" value="Unassembled WGS sequence"/>
</dbReference>
<gene>
    <name evidence="2" type="ORF">CDAR_5011</name>
</gene>
<sequence length="168" mass="19224">MNIIKTVLFILPLFFLCQSESHLSDIGKISSLVLSPISFYRRIVMTRHKEEETASLASEFIKDGERITGRRQPERTHPIFFRGGEPFKSDDTTTSGTAIFPGFENRQVKKQISHPQNTMEFIPVNKFSTNELQNSRLYRAYSGFKNILDKIVNTILHLKSLISIALCT</sequence>
<keyword evidence="3" id="KW-1185">Reference proteome</keyword>
<accession>A0AAV4P416</accession>
<feature type="chain" id="PRO_5043618622" evidence="1">
    <location>
        <begin position="20"/>
        <end position="168"/>
    </location>
</feature>
<comment type="caution">
    <text evidence="2">The sequence shown here is derived from an EMBL/GenBank/DDBJ whole genome shotgun (WGS) entry which is preliminary data.</text>
</comment>
<keyword evidence="1" id="KW-0732">Signal</keyword>
<name>A0AAV4P416_9ARAC</name>
<reference evidence="2 3" key="1">
    <citation type="submission" date="2021-06" db="EMBL/GenBank/DDBJ databases">
        <title>Caerostris darwini draft genome.</title>
        <authorList>
            <person name="Kono N."/>
            <person name="Arakawa K."/>
        </authorList>
    </citation>
    <scope>NUCLEOTIDE SEQUENCE [LARGE SCALE GENOMIC DNA]</scope>
</reference>
<dbReference type="EMBL" id="BPLQ01002337">
    <property type="protein sequence ID" value="GIX91756.1"/>
    <property type="molecule type" value="Genomic_DNA"/>
</dbReference>
<evidence type="ECO:0000313" key="3">
    <source>
        <dbReference type="Proteomes" id="UP001054837"/>
    </source>
</evidence>
<proteinExistence type="predicted"/>
<evidence type="ECO:0000313" key="2">
    <source>
        <dbReference type="EMBL" id="GIX91756.1"/>
    </source>
</evidence>
<organism evidence="2 3">
    <name type="scientific">Caerostris darwini</name>
    <dbReference type="NCBI Taxonomy" id="1538125"/>
    <lineage>
        <taxon>Eukaryota</taxon>
        <taxon>Metazoa</taxon>
        <taxon>Ecdysozoa</taxon>
        <taxon>Arthropoda</taxon>
        <taxon>Chelicerata</taxon>
        <taxon>Arachnida</taxon>
        <taxon>Araneae</taxon>
        <taxon>Araneomorphae</taxon>
        <taxon>Entelegynae</taxon>
        <taxon>Araneoidea</taxon>
        <taxon>Araneidae</taxon>
        <taxon>Caerostris</taxon>
    </lineage>
</organism>
<protein>
    <submittedName>
        <fullName evidence="2">Uncharacterized protein</fullName>
    </submittedName>
</protein>